<dbReference type="InterPro" id="IPR016534">
    <property type="entry name" value="VPS16"/>
</dbReference>
<feature type="domain" description="Vps16 C-terminal" evidence="3">
    <location>
        <begin position="478"/>
        <end position="797"/>
    </location>
</feature>
<evidence type="ECO:0000259" key="4">
    <source>
        <dbReference type="Pfam" id="PF04841"/>
    </source>
</evidence>
<keyword evidence="2" id="KW-0813">Transport</keyword>
<dbReference type="PANTHER" id="PTHR12811">
    <property type="entry name" value="VACUOLAR PROTEIN SORTING VPS16"/>
    <property type="match status" value="1"/>
</dbReference>
<dbReference type="OrthoDB" id="1792at2759"/>
<dbReference type="Pfam" id="PF04841">
    <property type="entry name" value="Vps16_N"/>
    <property type="match status" value="1"/>
</dbReference>
<dbReference type="GO" id="GO:0042144">
    <property type="term" value="P:vacuole fusion, non-autophagic"/>
    <property type="evidence" value="ECO:0007669"/>
    <property type="project" value="TreeGrafter"/>
</dbReference>
<dbReference type="GO" id="GO:0003779">
    <property type="term" value="F:actin binding"/>
    <property type="evidence" value="ECO:0007669"/>
    <property type="project" value="TreeGrafter"/>
</dbReference>
<sequence length="798" mass="92665">MKNPSFDWERLKDVFYRSRAIGELKWPTQYEEFKCALSLTVIAVEIQDFIQVYNYFGQLLGKINLQRIHEDIIKFEFDKDEKLILVTKSSIKIVKGWSPLTIESVPLQDPTIDTIWDYHNGIMLLAKSRDIYKLNGNEWELLYENKDKKYNLLTKNHWSCNDDSIILLDVGHVYQVSTSNGALLKLITDSSWHKVTISSRGFICLYNMKDNKLQIFRDPARILMEHNLDSTPDDICWCGNDTVACSFEDEIKLYGPDGLYVTFWYPFTVTNLRAEVDGLKVITTEKIYFLSRVQPQTSNIFRIGSTEPGAMLVDSFSLLEDHAPKAIEILKNFVLEKGVLDCIAAAIDEFEPKLQKMLLNAASYGKASLQYKSFDASIFVNACNTIILLNCFRSFGIFLTVEEYRCISLKGVIDRLLTYHRYYECIQICKLANERFLLGYVFTEWAKDKIKGSPDMEDDELLEKIKSRLSVIDMTDTLQMVAVAKVAYLEGRFQLSRNLALLEKNEEARIEQLYNLDDDSIALKECIKVQNYSLTISLLIALSKKLTNSQLTKLLIIDMFNNPLYLYYMRMDKAYLYDFYRQTDRFIDLAHVLLQQGKEQQSLHSFLPQIKDLYSQVQNSEVVNNTIEQLQRQEKLWIYQESLGKRFAISFTNMTLDQTLSKLIETGQDKQVKEIVKKFKISEKKLYHLKCKTLVEAKKFDELLQFAQPRKSPIGYMPFYTYLKSRGHMDKASPYVNMIPGLSYQEKKKLYVECRGFRDAIQLAGKEKDIPGLKEIYNIIPPNEPELKALANETMSRI</sequence>
<keyword evidence="2" id="KW-0653">Protein transport</keyword>
<dbReference type="Pfam" id="PF04840">
    <property type="entry name" value="Vps16_C"/>
    <property type="match status" value="1"/>
</dbReference>
<dbReference type="Proteomes" id="UP000501346">
    <property type="component" value="Chromosome ScXVI"/>
</dbReference>
<proteinExistence type="inferred from homology"/>
<keyword evidence="6" id="KW-1185">Reference proteome</keyword>
<dbReference type="SUPFAM" id="SSF75011">
    <property type="entry name" value="3-carboxy-cis,cis-mucoante lactonizing enzyme"/>
    <property type="match status" value="1"/>
</dbReference>
<dbReference type="InterPro" id="IPR038132">
    <property type="entry name" value="Vps16_C_sf"/>
</dbReference>
<protein>
    <recommendedName>
        <fullName evidence="2">Probable vacuolar protein sorting-associated protein 16 homolog</fullName>
    </recommendedName>
</protein>
<feature type="domain" description="Vps16 N-terminal" evidence="4">
    <location>
        <begin position="4"/>
        <end position="378"/>
    </location>
</feature>
<dbReference type="Gene3D" id="1.10.150.780">
    <property type="entry name" value="Vps16, C-terminal region"/>
    <property type="match status" value="1"/>
</dbReference>
<dbReference type="GO" id="GO:0005768">
    <property type="term" value="C:endosome"/>
    <property type="evidence" value="ECO:0007669"/>
    <property type="project" value="TreeGrafter"/>
</dbReference>
<name>A0A6C1E1P0_SACPS</name>
<dbReference type="InterPro" id="IPR006925">
    <property type="entry name" value="Vps16_C"/>
</dbReference>
<accession>A0A6C1E1P0</accession>
<dbReference type="GO" id="GO:0030897">
    <property type="term" value="C:HOPS complex"/>
    <property type="evidence" value="ECO:0007669"/>
    <property type="project" value="TreeGrafter"/>
</dbReference>
<dbReference type="PANTHER" id="PTHR12811:SF0">
    <property type="entry name" value="VACUOLAR PROTEIN SORTING-ASSOCIATED PROTEIN 16 HOMOLOG"/>
    <property type="match status" value="1"/>
</dbReference>
<evidence type="ECO:0000256" key="2">
    <source>
        <dbReference type="PIRNR" id="PIRNR007949"/>
    </source>
</evidence>
<organism evidence="5 6">
    <name type="scientific">Saccharomyces pastorianus</name>
    <name type="common">Lager yeast</name>
    <name type="synonym">Saccharomyces cerevisiae x Saccharomyces eubayanus</name>
    <dbReference type="NCBI Taxonomy" id="27292"/>
    <lineage>
        <taxon>Eukaryota</taxon>
        <taxon>Fungi</taxon>
        <taxon>Dikarya</taxon>
        <taxon>Ascomycota</taxon>
        <taxon>Saccharomycotina</taxon>
        <taxon>Saccharomycetes</taxon>
        <taxon>Saccharomycetales</taxon>
        <taxon>Saccharomycetaceae</taxon>
        <taxon>Saccharomyces</taxon>
    </lineage>
</organism>
<evidence type="ECO:0000313" key="6">
    <source>
        <dbReference type="Proteomes" id="UP000501346"/>
    </source>
</evidence>
<comment type="function">
    <text evidence="2">Essential for vacuolar protein sorting. Required for vacuole biogenesis, stability and to maintain vacuole morphology.</text>
</comment>
<evidence type="ECO:0000259" key="3">
    <source>
        <dbReference type="Pfam" id="PF04840"/>
    </source>
</evidence>
<evidence type="ECO:0000256" key="1">
    <source>
        <dbReference type="ARBA" id="ARBA00009250"/>
    </source>
</evidence>
<dbReference type="AlphaFoldDB" id="A0A6C1E1P0"/>
<gene>
    <name evidence="5" type="primary">VPS16_1</name>
    <name evidence="5" type="ORF">GRS66_005365</name>
</gene>
<comment type="similarity">
    <text evidence="1 2">Belongs to the VPS16 family.</text>
</comment>
<dbReference type="InterPro" id="IPR006926">
    <property type="entry name" value="Vps16_N"/>
</dbReference>
<evidence type="ECO:0000313" key="5">
    <source>
        <dbReference type="EMBL" id="QID82931.1"/>
    </source>
</evidence>
<dbReference type="PIRSF" id="PIRSF007949">
    <property type="entry name" value="VPS16"/>
    <property type="match status" value="1"/>
</dbReference>
<dbReference type="EMBL" id="CP048997">
    <property type="protein sequence ID" value="QID82931.1"/>
    <property type="molecule type" value="Genomic_DNA"/>
</dbReference>
<reference evidence="5 6" key="1">
    <citation type="journal article" date="2019" name="BMC Genomics">
        <title>Chromosome level assembly and comparative genome analysis confirm lager-brewing yeasts originated from a single hybridization.</title>
        <authorList>
            <person name="Salazar A.N."/>
            <person name="Gorter de Vries A.R."/>
            <person name="van den Broek M."/>
            <person name="Brouwers N."/>
            <person name="de la Torre Cortes P."/>
            <person name="Kuijpers N.G.A."/>
            <person name="Daran J.G."/>
            <person name="Abeel T."/>
        </authorList>
    </citation>
    <scope>NUCLEOTIDE SEQUENCE [LARGE SCALE GENOMIC DNA]</scope>
    <source>
        <strain evidence="5 6">CBS 1483</strain>
    </source>
</reference>
<dbReference type="GO" id="GO:0006886">
    <property type="term" value="P:intracellular protein transport"/>
    <property type="evidence" value="ECO:0007669"/>
    <property type="project" value="InterPro"/>
</dbReference>
<dbReference type="GO" id="GO:0016197">
    <property type="term" value="P:endosomal transport"/>
    <property type="evidence" value="ECO:0007669"/>
    <property type="project" value="TreeGrafter"/>
</dbReference>